<dbReference type="EMBL" id="JASBWS010000028">
    <property type="protein sequence ID" value="KAJ9109780.1"/>
    <property type="molecule type" value="Genomic_DNA"/>
</dbReference>
<keyword evidence="2" id="KW-1185">Reference proteome</keyword>
<organism evidence="1 2">
    <name type="scientific">Naganishia adeliensis</name>
    <dbReference type="NCBI Taxonomy" id="92952"/>
    <lineage>
        <taxon>Eukaryota</taxon>
        <taxon>Fungi</taxon>
        <taxon>Dikarya</taxon>
        <taxon>Basidiomycota</taxon>
        <taxon>Agaricomycotina</taxon>
        <taxon>Tremellomycetes</taxon>
        <taxon>Filobasidiales</taxon>
        <taxon>Filobasidiaceae</taxon>
        <taxon>Naganishia</taxon>
    </lineage>
</organism>
<accession>A0ACC2WDE7</accession>
<evidence type="ECO:0000313" key="1">
    <source>
        <dbReference type="EMBL" id="KAJ9109780.1"/>
    </source>
</evidence>
<protein>
    <submittedName>
        <fullName evidence="1">Uncharacterized protein</fullName>
    </submittedName>
</protein>
<sequence length="72" mass="7915">MTNQDNKNDQGYKKTETTITPSASKEPVGDVNAQLMHDAPVHGSNVLDQGHDEKNGQAHDQKHKHNVDVKGQ</sequence>
<gene>
    <name evidence="1" type="ORF">QFC20_003196</name>
</gene>
<dbReference type="Proteomes" id="UP001230649">
    <property type="component" value="Unassembled WGS sequence"/>
</dbReference>
<proteinExistence type="predicted"/>
<evidence type="ECO:0000313" key="2">
    <source>
        <dbReference type="Proteomes" id="UP001230649"/>
    </source>
</evidence>
<comment type="caution">
    <text evidence="1">The sequence shown here is derived from an EMBL/GenBank/DDBJ whole genome shotgun (WGS) entry which is preliminary data.</text>
</comment>
<name>A0ACC2WDE7_9TREE</name>
<reference evidence="1" key="1">
    <citation type="submission" date="2023-04" db="EMBL/GenBank/DDBJ databases">
        <title>Draft Genome sequencing of Naganishia species isolated from polar environments using Oxford Nanopore Technology.</title>
        <authorList>
            <person name="Leo P."/>
            <person name="Venkateswaran K."/>
        </authorList>
    </citation>
    <scope>NUCLEOTIDE SEQUENCE</scope>
    <source>
        <strain evidence="1">MNA-CCFEE 5262</strain>
    </source>
</reference>